<evidence type="ECO:0000256" key="1">
    <source>
        <dbReference type="SAM" id="MobiDB-lite"/>
    </source>
</evidence>
<evidence type="ECO:0000313" key="2">
    <source>
        <dbReference type="EMBL" id="CEG42252.1"/>
    </source>
</evidence>
<reference evidence="3" key="1">
    <citation type="submission" date="2014-09" db="EMBL/GenBank/DDBJ databases">
        <authorList>
            <person name="Sharma Rahul"/>
            <person name="Thines Marco"/>
        </authorList>
    </citation>
    <scope>NUCLEOTIDE SEQUENCE [LARGE SCALE GENOMIC DNA]</scope>
</reference>
<name>A0A0P1ALQ1_PLAHL</name>
<accession>A0A0P1ALQ1</accession>
<evidence type="ECO:0000313" key="3">
    <source>
        <dbReference type="Proteomes" id="UP000054928"/>
    </source>
</evidence>
<sequence length="87" mass="9510">MRQMSGTGETCKTQRHLRGTGSLSTAASMTSKRPLVDALFRSMDVTKPATTNLALIFAGVIAPPCRYQGNTDDDYTEASEMVHSRRD</sequence>
<protein>
    <submittedName>
        <fullName evidence="2">Uncharacterized protein</fullName>
    </submittedName>
</protein>
<dbReference type="EMBL" id="CCYD01000610">
    <property type="protein sequence ID" value="CEG42252.1"/>
    <property type="molecule type" value="Genomic_DNA"/>
</dbReference>
<dbReference type="Proteomes" id="UP000054928">
    <property type="component" value="Unassembled WGS sequence"/>
</dbReference>
<organism evidence="2 3">
    <name type="scientific">Plasmopara halstedii</name>
    <name type="common">Downy mildew of sunflower</name>
    <dbReference type="NCBI Taxonomy" id="4781"/>
    <lineage>
        <taxon>Eukaryota</taxon>
        <taxon>Sar</taxon>
        <taxon>Stramenopiles</taxon>
        <taxon>Oomycota</taxon>
        <taxon>Peronosporomycetes</taxon>
        <taxon>Peronosporales</taxon>
        <taxon>Peronosporaceae</taxon>
        <taxon>Plasmopara</taxon>
    </lineage>
</organism>
<dbReference type="AlphaFoldDB" id="A0A0P1ALQ1"/>
<keyword evidence="3" id="KW-1185">Reference proteome</keyword>
<dbReference type="GeneID" id="59052619"/>
<feature type="compositionally biased region" description="Polar residues" evidence="1">
    <location>
        <begin position="1"/>
        <end position="11"/>
    </location>
</feature>
<dbReference type="RefSeq" id="XP_036263209.1">
    <property type="nucleotide sequence ID" value="XM_036407515.1"/>
</dbReference>
<proteinExistence type="predicted"/>
<feature type="region of interest" description="Disordered" evidence="1">
    <location>
        <begin position="1"/>
        <end position="28"/>
    </location>
</feature>